<evidence type="ECO:0000313" key="2">
    <source>
        <dbReference type="EMBL" id="GLW67653.1"/>
    </source>
</evidence>
<comment type="caution">
    <text evidence="2">The sequence shown here is derived from an EMBL/GenBank/DDBJ whole genome shotgun (WGS) entry which is preliminary data.</text>
</comment>
<dbReference type="AlphaFoldDB" id="A0A9W6UYX2"/>
<protein>
    <submittedName>
        <fullName evidence="2">Uncharacterized protein</fullName>
    </submittedName>
</protein>
<feature type="region of interest" description="Disordered" evidence="1">
    <location>
        <begin position="1"/>
        <end position="49"/>
    </location>
</feature>
<name>A0A9W6UYX2_9ACTN</name>
<accession>A0A9W6UYX2</accession>
<evidence type="ECO:0000313" key="3">
    <source>
        <dbReference type="Proteomes" id="UP001165124"/>
    </source>
</evidence>
<reference evidence="2" key="1">
    <citation type="submission" date="2023-02" db="EMBL/GenBank/DDBJ databases">
        <title>Actinomadura rubrobrunea NBRC 14622.</title>
        <authorList>
            <person name="Ichikawa N."/>
            <person name="Sato H."/>
            <person name="Tonouchi N."/>
        </authorList>
    </citation>
    <scope>NUCLEOTIDE SEQUENCE</scope>
    <source>
        <strain evidence="2">NBRC 14622</strain>
    </source>
</reference>
<dbReference type="Proteomes" id="UP001165124">
    <property type="component" value="Unassembled WGS sequence"/>
</dbReference>
<feature type="compositionally biased region" description="Basic and acidic residues" evidence="1">
    <location>
        <begin position="20"/>
        <end position="34"/>
    </location>
</feature>
<proteinExistence type="predicted"/>
<evidence type="ECO:0000256" key="1">
    <source>
        <dbReference type="SAM" id="MobiDB-lite"/>
    </source>
</evidence>
<keyword evidence="3" id="KW-1185">Reference proteome</keyword>
<dbReference type="EMBL" id="BSRZ01000031">
    <property type="protein sequence ID" value="GLW67653.1"/>
    <property type="molecule type" value="Genomic_DNA"/>
</dbReference>
<feature type="compositionally biased region" description="Pro residues" evidence="1">
    <location>
        <begin position="40"/>
        <end position="49"/>
    </location>
</feature>
<sequence length="49" mass="5342">MPELEVQRGADGGYQLGPRVPRDQRLTREDKGGGRDMPTGPLPSLSPRP</sequence>
<organism evidence="2 3">
    <name type="scientific">Actinomadura rubrobrunea</name>
    <dbReference type="NCBI Taxonomy" id="115335"/>
    <lineage>
        <taxon>Bacteria</taxon>
        <taxon>Bacillati</taxon>
        <taxon>Actinomycetota</taxon>
        <taxon>Actinomycetes</taxon>
        <taxon>Streptosporangiales</taxon>
        <taxon>Thermomonosporaceae</taxon>
        <taxon>Actinomadura</taxon>
    </lineage>
</organism>
<gene>
    <name evidence="2" type="ORF">Arub01_58960</name>
</gene>